<dbReference type="InterPro" id="IPR024096">
    <property type="entry name" value="NO_sig/Golgi_transp_ligand-bd"/>
</dbReference>
<keyword evidence="2" id="KW-1185">Reference proteome</keyword>
<evidence type="ECO:0000313" key="2">
    <source>
        <dbReference type="Proteomes" id="UP000243807"/>
    </source>
</evidence>
<sequence>MTPSPEYRHGLTFINGLSHVYHCNHYNAHLQMSVLLGEGVEEGFDPRTLLKTAAADLTAWLRRRGNGNRELLAEFTYCGFGTFKQTGPQLITTPNSHYAQSTYAHGRPEKGCYFNAGFLQGLARRNVTETACRHEGAEIDTFEVGAALPEPAEPFIGDPALSTPPPRFEFDGCDVAVSPVDEDKIVSTVATLPLYGKPAAAQGDGLIPAFGVVLANHYADYYNRISYETYSRMVAAGVPREMAREAFVQCGHVCAFNTFGGIMESPEWYGLVQPMCNSVEDWVHGMVAVINVLGWGTWRVEKLVPGHELVIRIYNSYEGVGYRRLYPQADEKQLSFLALGAVRGLAHLFWKIDIRERPGLDENFYFSVFNSPEGYWQVEQTHAIAAGDDYDRIVTTR</sequence>
<dbReference type="SUPFAM" id="SSF111126">
    <property type="entry name" value="Ligand-binding domain in the NO signalling and Golgi transport"/>
    <property type="match status" value="1"/>
</dbReference>
<organism evidence="1 2">
    <name type="scientific">Acidihalobacter ferrooxydans</name>
    <dbReference type="NCBI Taxonomy" id="1765967"/>
    <lineage>
        <taxon>Bacteria</taxon>
        <taxon>Pseudomonadati</taxon>
        <taxon>Pseudomonadota</taxon>
        <taxon>Gammaproteobacteria</taxon>
        <taxon>Chromatiales</taxon>
        <taxon>Ectothiorhodospiraceae</taxon>
        <taxon>Acidihalobacter</taxon>
    </lineage>
</organism>
<reference evidence="1 2" key="1">
    <citation type="submission" date="2017-01" db="EMBL/GenBank/DDBJ databases">
        <title>Draft sequence of Acidihalobacter ferrooxidans strain DSM 14175 (strain V8).</title>
        <authorList>
            <person name="Khaleque H.N."/>
            <person name="Ramsay J.P."/>
            <person name="Murphy R.J.T."/>
            <person name="Kaksonen A.H."/>
            <person name="Boxall N.J."/>
            <person name="Watkin E.L.J."/>
        </authorList>
    </citation>
    <scope>NUCLEOTIDE SEQUENCE [LARGE SCALE GENOMIC DNA]</scope>
    <source>
        <strain evidence="1 2">V8</strain>
    </source>
</reference>
<evidence type="ECO:0000313" key="1">
    <source>
        <dbReference type="EMBL" id="APZ41714.1"/>
    </source>
</evidence>
<gene>
    <name evidence="1" type="ORF">BW247_00180</name>
</gene>
<dbReference type="KEGG" id="afy:BW247_00180"/>
<dbReference type="AlphaFoldDB" id="A0A1P8UD50"/>
<protein>
    <recommendedName>
        <fullName evidence="3">4-vinyl reductase 4VR domain-containing protein</fullName>
    </recommendedName>
</protein>
<dbReference type="RefSeq" id="WP_076835045.1">
    <property type="nucleotide sequence ID" value="NZ_CP019434.1"/>
</dbReference>
<dbReference type="STRING" id="1765967.BW247_00180"/>
<proteinExistence type="predicted"/>
<dbReference type="OrthoDB" id="564653at2"/>
<dbReference type="EMBL" id="CP019434">
    <property type="protein sequence ID" value="APZ41714.1"/>
    <property type="molecule type" value="Genomic_DNA"/>
</dbReference>
<evidence type="ECO:0008006" key="3">
    <source>
        <dbReference type="Google" id="ProtNLM"/>
    </source>
</evidence>
<dbReference type="Proteomes" id="UP000243807">
    <property type="component" value="Chromosome"/>
</dbReference>
<name>A0A1P8UD50_9GAMM</name>
<accession>A0A1P8UD50</accession>